<dbReference type="PANTHER" id="PTHR33463:SF87">
    <property type="entry name" value="OS01G0518651 PROTEIN"/>
    <property type="match status" value="1"/>
</dbReference>
<organism evidence="3">
    <name type="scientific">Oryza brachyantha</name>
    <name type="common">malo sina</name>
    <dbReference type="NCBI Taxonomy" id="4533"/>
    <lineage>
        <taxon>Eukaryota</taxon>
        <taxon>Viridiplantae</taxon>
        <taxon>Streptophyta</taxon>
        <taxon>Embryophyta</taxon>
        <taxon>Tracheophyta</taxon>
        <taxon>Spermatophyta</taxon>
        <taxon>Magnoliopsida</taxon>
        <taxon>Liliopsida</taxon>
        <taxon>Poales</taxon>
        <taxon>Poaceae</taxon>
        <taxon>BOP clade</taxon>
        <taxon>Oryzoideae</taxon>
        <taxon>Oryzeae</taxon>
        <taxon>Oryzinae</taxon>
        <taxon>Oryza</taxon>
    </lineage>
</organism>
<name>J3L0I7_ORYBR</name>
<feature type="domain" description="Disease resistance protein At4g27190-like leucine-rich repeats" evidence="2">
    <location>
        <begin position="862"/>
        <end position="968"/>
    </location>
</feature>
<protein>
    <recommendedName>
        <fullName evidence="2">Disease resistance protein At4g27190-like leucine-rich repeats domain-containing protein</fullName>
    </recommendedName>
</protein>
<reference evidence="3" key="2">
    <citation type="submission" date="2013-04" db="UniProtKB">
        <authorList>
            <consortium name="EnsemblPlants"/>
        </authorList>
    </citation>
    <scope>IDENTIFICATION</scope>
</reference>
<dbReference type="Pfam" id="PF23247">
    <property type="entry name" value="LRR_RPS2"/>
    <property type="match status" value="1"/>
</dbReference>
<accession>J3L0I7</accession>
<evidence type="ECO:0000259" key="2">
    <source>
        <dbReference type="Pfam" id="PF23247"/>
    </source>
</evidence>
<feature type="region of interest" description="Disordered" evidence="1">
    <location>
        <begin position="530"/>
        <end position="552"/>
    </location>
</feature>
<dbReference type="Proteomes" id="UP000006038">
    <property type="component" value="Chromosome 1"/>
</dbReference>
<sequence length="1025" mass="117109">MILEEYLRNTDRPYNQGGQNIYLDGWEGVGASAVLAAVAESARARRKKSTYDIVIHVDCSQWESRRALQKKIAEELKLGGSAMALFGWQDEDDDFSGIAKSSRAELADAAELIFKALKDRSFLLIFHNGSDEEVDFLELGVPVLERRNSVLWTFRGRFRLDPAIRDRVKNAHVFVRVWPESWAFAELLCQEEAAHVSSGISAALITECWLYLSLLYYNNYTFISDDQDVHACNYWVCDGIIAGDSAREIGDRLYQGMQLKYLPAKRNHYMTFNEYLDSKATRHRRWVSVMPKNSDEVENIQTIPLEATSYFLMFQRSDPPKVLPNHLFSQDNNLRVLRLSWCTFIFSSPPFTCCKHLKFILIDSCRDKDVSLTSDGYYEKKGNKWAFLQNLWVLDIRNTNWDWILSSSKMVLMVELRELYLKATGTRLHDQILLDMSCHSNLRMFRVIDSSTYLKVAVHDSLQHIKNLELLDLSGNTTLHVLPNLSGASKLKVLILDGCIGLEVVEPSTLPISLESFSFDGFGPASRWKHSLRMPDNETRPNSDNNQGHPSAISKISLEGCEQLKNVFLRGLPNLEELNLSETGIEALDLEAMLVKRLERLFLLGCEKLVRVKWRDARDPPLKLLCIDTRGKAERSMDGCCQRSHLHSQQDDAAHPSVHVVATDARLLRGFNTRNSSTVFGSEVSSQHLHLHLSATVNESPVLPRGKEEEASCRDGLVHAFPYLDVIDKALNKDGEDGCSVPSCNHLVPQDLHVEIGKGGSNLGLEQDLDGICSLIYNTQSLHIHDNSSIRIGNLGDKTDDQFRNLRWCHVTRCLKMHTVFLSNGCTLDSFMSLETLWVSHLLAAQYIWGRDLCFDEGDRAAAFSRLRCIHLHSCPRLRIVLPWSFPTMDSLETIHITYCSELRQIFPKEQGDWGRDRVARTERIEFPRLRRIHLHELPMLQDVCETPMSAPVLETIELRGCWSLKRLPVQAIHAVVDCEKELWDKLDLDHRFTRRHPRYSKNKLPRGSLLRFCAVSFHAFIMIN</sequence>
<evidence type="ECO:0000313" key="3">
    <source>
        <dbReference type="EnsemblPlants" id="OB01G27430.1"/>
    </source>
</evidence>
<dbReference type="Gramene" id="OB01G27430.1">
    <property type="protein sequence ID" value="OB01G27430.1"/>
    <property type="gene ID" value="OB01G27430"/>
</dbReference>
<dbReference type="Gene3D" id="3.80.10.10">
    <property type="entry name" value="Ribonuclease Inhibitor"/>
    <property type="match status" value="2"/>
</dbReference>
<keyword evidence="4" id="KW-1185">Reference proteome</keyword>
<dbReference type="InterPro" id="IPR032675">
    <property type="entry name" value="LRR_dom_sf"/>
</dbReference>
<dbReference type="InterPro" id="IPR050905">
    <property type="entry name" value="Plant_NBS-LRR"/>
</dbReference>
<reference evidence="3" key="1">
    <citation type="journal article" date="2013" name="Nat. Commun.">
        <title>Whole-genome sequencing of Oryza brachyantha reveals mechanisms underlying Oryza genome evolution.</title>
        <authorList>
            <person name="Chen J."/>
            <person name="Huang Q."/>
            <person name="Gao D."/>
            <person name="Wang J."/>
            <person name="Lang Y."/>
            <person name="Liu T."/>
            <person name="Li B."/>
            <person name="Bai Z."/>
            <person name="Luis Goicoechea J."/>
            <person name="Liang C."/>
            <person name="Chen C."/>
            <person name="Zhang W."/>
            <person name="Sun S."/>
            <person name="Liao Y."/>
            <person name="Zhang X."/>
            <person name="Yang L."/>
            <person name="Song C."/>
            <person name="Wang M."/>
            <person name="Shi J."/>
            <person name="Liu G."/>
            <person name="Liu J."/>
            <person name="Zhou H."/>
            <person name="Zhou W."/>
            <person name="Yu Q."/>
            <person name="An N."/>
            <person name="Chen Y."/>
            <person name="Cai Q."/>
            <person name="Wang B."/>
            <person name="Liu B."/>
            <person name="Min J."/>
            <person name="Huang Y."/>
            <person name="Wu H."/>
            <person name="Li Z."/>
            <person name="Zhang Y."/>
            <person name="Yin Y."/>
            <person name="Song W."/>
            <person name="Jiang J."/>
            <person name="Jackson S.A."/>
            <person name="Wing R.A."/>
            <person name="Wang J."/>
            <person name="Chen M."/>
        </authorList>
    </citation>
    <scope>NUCLEOTIDE SEQUENCE [LARGE SCALE GENOMIC DNA]</scope>
    <source>
        <strain evidence="3">cv. IRGC 101232</strain>
    </source>
</reference>
<dbReference type="PANTHER" id="PTHR33463">
    <property type="entry name" value="NB-ARC DOMAIN-CONTAINING PROTEIN-RELATED"/>
    <property type="match status" value="1"/>
</dbReference>
<proteinExistence type="predicted"/>
<evidence type="ECO:0000313" key="4">
    <source>
        <dbReference type="Proteomes" id="UP000006038"/>
    </source>
</evidence>
<dbReference type="eggNOG" id="ENOG502SYYC">
    <property type="taxonomic scope" value="Eukaryota"/>
</dbReference>
<dbReference type="InterPro" id="IPR057135">
    <property type="entry name" value="At4g27190-like_LRR"/>
</dbReference>
<dbReference type="SUPFAM" id="SSF52058">
    <property type="entry name" value="L domain-like"/>
    <property type="match status" value="2"/>
</dbReference>
<dbReference type="AlphaFoldDB" id="J3L0I7"/>
<dbReference type="HOGENOM" id="CLU_007112_0_0_1"/>
<dbReference type="EnsemblPlants" id="OB01G27430.1">
    <property type="protein sequence ID" value="OB01G27430.1"/>
    <property type="gene ID" value="OB01G27430"/>
</dbReference>
<dbReference type="OMA" id="CGELTQI"/>
<evidence type="ECO:0000256" key="1">
    <source>
        <dbReference type="SAM" id="MobiDB-lite"/>
    </source>
</evidence>